<evidence type="ECO:0000313" key="11">
    <source>
        <dbReference type="EMBL" id="JAV16853.1"/>
    </source>
</evidence>
<dbReference type="Gene3D" id="1.20.1050.10">
    <property type="match status" value="1"/>
</dbReference>
<keyword evidence="4" id="KW-1000">Mitochondrion outer membrane</keyword>
<dbReference type="InterPro" id="IPR019564">
    <property type="entry name" value="Sam37/metaxin_N"/>
</dbReference>
<evidence type="ECO:0000256" key="6">
    <source>
        <dbReference type="ARBA" id="ARBA00023128"/>
    </source>
</evidence>
<keyword evidence="8" id="KW-0812">Transmembrane</keyword>
<dbReference type="InterPro" id="IPR033468">
    <property type="entry name" value="Metaxin_GST"/>
</dbReference>
<keyword evidence="7 8" id="KW-0472">Membrane</keyword>
<keyword evidence="8" id="KW-1133">Transmembrane helix</keyword>
<dbReference type="SUPFAM" id="SSF47616">
    <property type="entry name" value="GST C-terminal domain-like"/>
    <property type="match status" value="1"/>
</dbReference>
<dbReference type="GO" id="GO:0007005">
    <property type="term" value="P:mitochondrion organization"/>
    <property type="evidence" value="ECO:0007669"/>
    <property type="project" value="TreeGrafter"/>
</dbReference>
<dbReference type="GO" id="GO:0015031">
    <property type="term" value="P:protein transport"/>
    <property type="evidence" value="ECO:0007669"/>
    <property type="project" value="UniProtKB-KW"/>
</dbReference>
<comment type="similarity">
    <text evidence="2">Belongs to the metaxin family.</text>
</comment>
<evidence type="ECO:0000256" key="8">
    <source>
        <dbReference type="SAM" id="Phobius"/>
    </source>
</evidence>
<evidence type="ECO:0000256" key="1">
    <source>
        <dbReference type="ARBA" id="ARBA00004294"/>
    </source>
</evidence>
<proteinExistence type="inferred from homology"/>
<evidence type="ECO:0000256" key="4">
    <source>
        <dbReference type="ARBA" id="ARBA00022787"/>
    </source>
</evidence>
<reference evidence="11" key="1">
    <citation type="submission" date="2017-01" db="EMBL/GenBank/DDBJ databases">
        <title>An insight into the sialome and mialome of the horn fly, Haematobia irritans.</title>
        <authorList>
            <person name="Breijo M."/>
            <person name="Boiani M."/>
            <person name="Ures X."/>
            <person name="Rocha S."/>
            <person name="Sequeira M."/>
            <person name="Ribeiro J.M."/>
        </authorList>
    </citation>
    <scope>NUCLEOTIDE SEQUENCE</scope>
</reference>
<evidence type="ECO:0000259" key="10">
    <source>
        <dbReference type="Pfam" id="PF17171"/>
    </source>
</evidence>
<dbReference type="GO" id="GO:0001401">
    <property type="term" value="C:SAM complex"/>
    <property type="evidence" value="ECO:0007669"/>
    <property type="project" value="InterPro"/>
</dbReference>
<dbReference type="AlphaFoldDB" id="A0A1L8EE48"/>
<evidence type="ECO:0000256" key="5">
    <source>
        <dbReference type="ARBA" id="ARBA00022927"/>
    </source>
</evidence>
<keyword evidence="3" id="KW-0813">Transport</keyword>
<keyword evidence="6" id="KW-0496">Mitochondrion</keyword>
<dbReference type="InterPro" id="IPR050931">
    <property type="entry name" value="Mito_Protein_Transport_Metaxin"/>
</dbReference>
<evidence type="ECO:0000256" key="3">
    <source>
        <dbReference type="ARBA" id="ARBA00022448"/>
    </source>
</evidence>
<evidence type="ECO:0000256" key="7">
    <source>
        <dbReference type="ARBA" id="ARBA00023136"/>
    </source>
</evidence>
<dbReference type="EMBL" id="GFDG01001946">
    <property type="protein sequence ID" value="JAV16853.1"/>
    <property type="molecule type" value="Transcribed_RNA"/>
</dbReference>
<accession>A0A1L8EE48</accession>
<feature type="domain" description="Mitochondrial outer membrane transport complex Sam37/metaxin N-terminal" evidence="9">
    <location>
        <begin position="23"/>
        <end position="142"/>
    </location>
</feature>
<feature type="domain" description="Metaxin glutathione S-transferase" evidence="10">
    <location>
        <begin position="173"/>
        <end position="236"/>
    </location>
</feature>
<dbReference type="Pfam" id="PF17171">
    <property type="entry name" value="GST_C_6"/>
    <property type="match status" value="1"/>
</dbReference>
<name>A0A1L8EE48_HAEIR</name>
<dbReference type="Pfam" id="PF10568">
    <property type="entry name" value="Tom37"/>
    <property type="match status" value="1"/>
</dbReference>
<comment type="subcellular location">
    <subcellularLocation>
        <location evidence="1">Mitochondrion outer membrane</location>
    </subcellularLocation>
</comment>
<protein>
    <submittedName>
        <fullName evidence="11">Putative translocase of outer mitochondrial membrane complex subunit tom37/metaxin 1</fullName>
    </submittedName>
</protein>
<keyword evidence="5" id="KW-0653">Protein transport</keyword>
<evidence type="ECO:0000256" key="2">
    <source>
        <dbReference type="ARBA" id="ARBA00009170"/>
    </source>
</evidence>
<evidence type="ECO:0000259" key="9">
    <source>
        <dbReference type="Pfam" id="PF10568"/>
    </source>
</evidence>
<sequence>MRLGAVLYVYKGEFGLPSIDFECCRVLCLIKFTRCPVEIETNANPLRSGAGKLPYLQIGDEKFVGYRQIKKLLDKEGYPVNNELRLKERHVSESFANWVFTNLHVYYHYYMYGEPNNFDVTRALYAKRTPFPFNFYYPSSYQKDSHDIISIMGGFDIDDKLEHHNVDFITNNAKKCINVLSKRLGRNMWFFGDHYSEFDAIVFSYLSILSKINLPTNPIQNHIKACPNLVNFINRISRDVFKREAFNSINTSKDNASPNDPMLTATERKFLESEKKTKILAGIGAVVAMGTFAALKIFYKKFSSSNDYYDGGIQYDDDDIDEDDMD</sequence>
<organism evidence="11">
    <name type="scientific">Haematobia irritans</name>
    <name type="common">Horn fly</name>
    <name type="synonym">Conops irritans</name>
    <dbReference type="NCBI Taxonomy" id="7368"/>
    <lineage>
        <taxon>Eukaryota</taxon>
        <taxon>Metazoa</taxon>
        <taxon>Ecdysozoa</taxon>
        <taxon>Arthropoda</taxon>
        <taxon>Hexapoda</taxon>
        <taxon>Insecta</taxon>
        <taxon>Pterygota</taxon>
        <taxon>Neoptera</taxon>
        <taxon>Endopterygota</taxon>
        <taxon>Diptera</taxon>
        <taxon>Brachycera</taxon>
        <taxon>Muscomorpha</taxon>
        <taxon>Muscoidea</taxon>
        <taxon>Muscidae</taxon>
        <taxon>Haematobia</taxon>
    </lineage>
</organism>
<dbReference type="PANTHER" id="PTHR12289">
    <property type="entry name" value="METAXIN RELATED"/>
    <property type="match status" value="1"/>
</dbReference>
<feature type="transmembrane region" description="Helical" evidence="8">
    <location>
        <begin position="279"/>
        <end position="299"/>
    </location>
</feature>
<dbReference type="PANTHER" id="PTHR12289:SF41">
    <property type="entry name" value="FAILED AXON CONNECTIONS-RELATED"/>
    <property type="match status" value="1"/>
</dbReference>
<dbReference type="CDD" id="cd03078">
    <property type="entry name" value="GST_N_Metaxin1_like"/>
    <property type="match status" value="1"/>
</dbReference>
<dbReference type="InterPro" id="IPR036282">
    <property type="entry name" value="Glutathione-S-Trfase_C_sf"/>
</dbReference>